<dbReference type="InterPro" id="IPR006741">
    <property type="entry name" value="AgrB"/>
</dbReference>
<keyword evidence="5" id="KW-0378">Hydrolase</keyword>
<dbReference type="AlphaFoldDB" id="A0A1K1MWA5"/>
<evidence type="ECO:0000256" key="8">
    <source>
        <dbReference type="SAM" id="Phobius"/>
    </source>
</evidence>
<keyword evidence="1" id="KW-1003">Cell membrane</keyword>
<feature type="transmembrane region" description="Helical" evidence="8">
    <location>
        <begin position="144"/>
        <end position="161"/>
    </location>
</feature>
<dbReference type="GO" id="GO:0016020">
    <property type="term" value="C:membrane"/>
    <property type="evidence" value="ECO:0007669"/>
    <property type="project" value="InterPro"/>
</dbReference>
<keyword evidence="6 8" id="KW-1133">Transmembrane helix</keyword>
<evidence type="ECO:0000256" key="6">
    <source>
        <dbReference type="ARBA" id="ARBA00022989"/>
    </source>
</evidence>
<keyword evidence="2" id="KW-0673">Quorum sensing</keyword>
<organism evidence="9 10">
    <name type="scientific">Ruminococcus flavefaciens</name>
    <dbReference type="NCBI Taxonomy" id="1265"/>
    <lineage>
        <taxon>Bacteria</taxon>
        <taxon>Bacillati</taxon>
        <taxon>Bacillota</taxon>
        <taxon>Clostridia</taxon>
        <taxon>Eubacteriales</taxon>
        <taxon>Oscillospiraceae</taxon>
        <taxon>Ruminococcus</taxon>
    </lineage>
</organism>
<name>A0A1K1MWA5_RUMFL</name>
<dbReference type="Pfam" id="PF04647">
    <property type="entry name" value="AgrB"/>
    <property type="match status" value="1"/>
</dbReference>
<keyword evidence="4 8" id="KW-0812">Transmembrane</keyword>
<feature type="transmembrane region" description="Helical" evidence="8">
    <location>
        <begin position="37"/>
        <end position="59"/>
    </location>
</feature>
<evidence type="ECO:0000313" key="10">
    <source>
        <dbReference type="Proteomes" id="UP000183461"/>
    </source>
</evidence>
<evidence type="ECO:0000256" key="7">
    <source>
        <dbReference type="ARBA" id="ARBA00023136"/>
    </source>
</evidence>
<evidence type="ECO:0000256" key="3">
    <source>
        <dbReference type="ARBA" id="ARBA00022670"/>
    </source>
</evidence>
<dbReference type="RefSeq" id="WP_072299784.1">
    <property type="nucleotide sequence ID" value="NZ_CAMIZA010000027.1"/>
</dbReference>
<evidence type="ECO:0000313" key="9">
    <source>
        <dbReference type="EMBL" id="SFW27395.1"/>
    </source>
</evidence>
<dbReference type="GO" id="GO:0009372">
    <property type="term" value="P:quorum sensing"/>
    <property type="evidence" value="ECO:0007669"/>
    <property type="project" value="UniProtKB-KW"/>
</dbReference>
<reference evidence="9 10" key="1">
    <citation type="submission" date="2016-11" db="EMBL/GenBank/DDBJ databases">
        <authorList>
            <person name="Jaros S."/>
            <person name="Januszkiewicz K."/>
            <person name="Wedrychowicz H."/>
        </authorList>
    </citation>
    <scope>NUCLEOTIDE SEQUENCE [LARGE SCALE GENOMIC DNA]</scope>
    <source>
        <strain evidence="9 10">YL228</strain>
    </source>
</reference>
<protein>
    <submittedName>
        <fullName evidence="9">Accessory gene regulator B</fullName>
    </submittedName>
</protein>
<feature type="transmembrane region" description="Helical" evidence="8">
    <location>
        <begin position="80"/>
        <end position="99"/>
    </location>
</feature>
<evidence type="ECO:0000256" key="1">
    <source>
        <dbReference type="ARBA" id="ARBA00022475"/>
    </source>
</evidence>
<dbReference type="GO" id="GO:0008233">
    <property type="term" value="F:peptidase activity"/>
    <property type="evidence" value="ECO:0007669"/>
    <property type="project" value="UniProtKB-KW"/>
</dbReference>
<sequence>MDKLIDSIMEKLLSDGYVREDEAEIVRFGLELNIMKVLISSAMLIAAVIFGSTPAALVFMAVYPPLRSCCGGYHAKTRTACFILSMAAMSSVIAASRLMPARASLYAAAAMYAAGLLCIILLAPVESRNKPFDDKERRVFRRRSLIAAAISAAVIAVLFLFKAHRLMTAAAMAVFFTGIMLPAGIFSNRKGALK</sequence>
<keyword evidence="3" id="KW-0645">Protease</keyword>
<feature type="transmembrane region" description="Helical" evidence="8">
    <location>
        <begin position="105"/>
        <end position="123"/>
    </location>
</feature>
<keyword evidence="7 8" id="KW-0472">Membrane</keyword>
<dbReference type="GO" id="GO:0006508">
    <property type="term" value="P:proteolysis"/>
    <property type="evidence" value="ECO:0007669"/>
    <property type="project" value="UniProtKB-KW"/>
</dbReference>
<evidence type="ECO:0000256" key="5">
    <source>
        <dbReference type="ARBA" id="ARBA00022801"/>
    </source>
</evidence>
<proteinExistence type="predicted"/>
<accession>A0A1K1MWA5</accession>
<evidence type="ECO:0000256" key="4">
    <source>
        <dbReference type="ARBA" id="ARBA00022692"/>
    </source>
</evidence>
<gene>
    <name evidence="9" type="ORF">SAMN02910280_1443</name>
</gene>
<evidence type="ECO:0000256" key="2">
    <source>
        <dbReference type="ARBA" id="ARBA00022654"/>
    </source>
</evidence>
<dbReference type="SMART" id="SM00793">
    <property type="entry name" value="AgrB"/>
    <property type="match status" value="1"/>
</dbReference>
<dbReference type="Proteomes" id="UP000183461">
    <property type="component" value="Unassembled WGS sequence"/>
</dbReference>
<dbReference type="EMBL" id="FPIP01000003">
    <property type="protein sequence ID" value="SFW27395.1"/>
    <property type="molecule type" value="Genomic_DNA"/>
</dbReference>
<feature type="transmembrane region" description="Helical" evidence="8">
    <location>
        <begin position="167"/>
        <end position="186"/>
    </location>
</feature>